<gene>
    <name evidence="3" type="ORF">GSF22_29395</name>
</gene>
<reference evidence="3 4" key="1">
    <citation type="submission" date="2019-12" db="EMBL/GenBank/DDBJ databases">
        <title>Whole genome sequencing of endophytic Actinobacterium Micromonospora sp. MPMI6T.</title>
        <authorList>
            <person name="Evv R."/>
            <person name="Podile A.R."/>
        </authorList>
    </citation>
    <scope>NUCLEOTIDE SEQUENCE [LARGE SCALE GENOMIC DNA]</scope>
    <source>
        <strain evidence="3 4">MPMI6</strain>
    </source>
</reference>
<feature type="transmembrane region" description="Helical" evidence="1">
    <location>
        <begin position="24"/>
        <end position="53"/>
    </location>
</feature>
<feature type="transmembrane region" description="Helical" evidence="1">
    <location>
        <begin position="74"/>
        <end position="96"/>
    </location>
</feature>
<comment type="caution">
    <text evidence="3">The sequence shown here is derived from an EMBL/GenBank/DDBJ whole genome shotgun (WGS) entry which is preliminary data.</text>
</comment>
<evidence type="ECO:0000259" key="2">
    <source>
        <dbReference type="Pfam" id="PF13828"/>
    </source>
</evidence>
<dbReference type="Proteomes" id="UP000823521">
    <property type="component" value="Unassembled WGS sequence"/>
</dbReference>
<proteinExistence type="predicted"/>
<organism evidence="3 4">
    <name type="scientific">Micromonospora echinofusca</name>
    <dbReference type="NCBI Taxonomy" id="47858"/>
    <lineage>
        <taxon>Bacteria</taxon>
        <taxon>Bacillati</taxon>
        <taxon>Actinomycetota</taxon>
        <taxon>Actinomycetes</taxon>
        <taxon>Micromonosporales</taxon>
        <taxon>Micromonosporaceae</taxon>
        <taxon>Micromonospora</taxon>
    </lineage>
</organism>
<evidence type="ECO:0000313" key="3">
    <source>
        <dbReference type="EMBL" id="MBO4210078.1"/>
    </source>
</evidence>
<keyword evidence="1" id="KW-1133">Transmembrane helix</keyword>
<protein>
    <submittedName>
        <fullName evidence="3">DUF4190 domain-containing protein</fullName>
    </submittedName>
</protein>
<keyword evidence="4" id="KW-1185">Reference proteome</keyword>
<dbReference type="EMBL" id="WVUH01000401">
    <property type="protein sequence ID" value="MBO4210078.1"/>
    <property type="molecule type" value="Genomic_DNA"/>
</dbReference>
<evidence type="ECO:0000313" key="4">
    <source>
        <dbReference type="Proteomes" id="UP000823521"/>
    </source>
</evidence>
<keyword evidence="1" id="KW-0812">Transmembrane</keyword>
<name>A0ABS3W0F2_MICEH</name>
<sequence>MLFDVTHFGPEPTPAWNQELRTSAAAVASLIFGIASALGGCLVCGLPPVVAIVTGHIGLARTRQGRLKGHGMALAGLIIGYVLLLPTVVVLSVAVLQPDRAADIVRGFGTFVSNLVA</sequence>
<evidence type="ECO:0000256" key="1">
    <source>
        <dbReference type="SAM" id="Phobius"/>
    </source>
</evidence>
<dbReference type="Pfam" id="PF13828">
    <property type="entry name" value="DUF4190"/>
    <property type="match status" value="1"/>
</dbReference>
<keyword evidence="1" id="KW-0472">Membrane</keyword>
<feature type="domain" description="DUF4190" evidence="2">
    <location>
        <begin position="26"/>
        <end position="89"/>
    </location>
</feature>
<accession>A0ABS3W0F2</accession>
<dbReference type="InterPro" id="IPR025241">
    <property type="entry name" value="DUF4190"/>
</dbReference>